<proteinExistence type="predicted"/>
<name>A0A4R6RPA9_9BURK</name>
<dbReference type="AlphaFoldDB" id="A0A4R6RPA9"/>
<dbReference type="EMBL" id="SNXW01000001">
    <property type="protein sequence ID" value="TDP87927.1"/>
    <property type="molecule type" value="Genomic_DNA"/>
</dbReference>
<reference evidence="1 2" key="1">
    <citation type="submission" date="2019-03" db="EMBL/GenBank/DDBJ databases">
        <title>Genomic Encyclopedia of Type Strains, Phase IV (KMG-IV): sequencing the most valuable type-strain genomes for metagenomic binning, comparative biology and taxonomic classification.</title>
        <authorList>
            <person name="Goeker M."/>
        </authorList>
    </citation>
    <scope>NUCLEOTIDE SEQUENCE [LARGE SCALE GENOMIC DNA]</scope>
    <source>
        <strain evidence="1 2">DSM 11901</strain>
    </source>
</reference>
<comment type="caution">
    <text evidence="1">The sequence shown here is derived from an EMBL/GenBank/DDBJ whole genome shotgun (WGS) entry which is preliminary data.</text>
</comment>
<dbReference type="Proteomes" id="UP000294593">
    <property type="component" value="Unassembled WGS sequence"/>
</dbReference>
<keyword evidence="2" id="KW-1185">Reference proteome</keyword>
<gene>
    <name evidence="1" type="ORF">EV672_10159</name>
</gene>
<sequence length="248" mass="25879">MASTTHTARQTLLGFALATVAVGASAIPLTIPTTYLDAESIYTFDADTSDLMRLMGISVRALGNTQAVSGSNWQFMMPVTQVTLNASILPLGLTPVSGYATGSGLMIQSETGALTLANFGLDFKRNVLTADLGTSAGISKAFDVYSFTVEQGLHVSTTGGLSMAMNLSHMTLTNGAQAQFATALQLDELAVSVLPMLNFGTLDVNISPALRFGVSDRALVAAIPEPPKFATLGLGLLGLAFVARRRLS</sequence>
<dbReference type="RefSeq" id="WP_133605608.1">
    <property type="nucleotide sequence ID" value="NZ_SNXW01000001.1"/>
</dbReference>
<accession>A0A4R6RPA9</accession>
<organism evidence="1 2">
    <name type="scientific">Aquabacterium commune</name>
    <dbReference type="NCBI Taxonomy" id="70586"/>
    <lineage>
        <taxon>Bacteria</taxon>
        <taxon>Pseudomonadati</taxon>
        <taxon>Pseudomonadota</taxon>
        <taxon>Betaproteobacteria</taxon>
        <taxon>Burkholderiales</taxon>
        <taxon>Aquabacterium</taxon>
    </lineage>
</organism>
<evidence type="ECO:0000313" key="2">
    <source>
        <dbReference type="Proteomes" id="UP000294593"/>
    </source>
</evidence>
<dbReference type="OrthoDB" id="9819914at2"/>
<evidence type="ECO:0000313" key="1">
    <source>
        <dbReference type="EMBL" id="TDP87927.1"/>
    </source>
</evidence>
<protein>
    <submittedName>
        <fullName evidence="1">Uncharacterized protein</fullName>
    </submittedName>
</protein>